<dbReference type="Gene3D" id="1.10.569.10">
    <property type="entry name" value="Aldehyde Ferredoxin Oxidoreductase Protein, subunit A, domain 2"/>
    <property type="match status" value="1"/>
</dbReference>
<dbReference type="GO" id="GO:0016625">
    <property type="term" value="F:oxidoreductase activity, acting on the aldehyde or oxo group of donors, iron-sulfur protein as acceptor"/>
    <property type="evidence" value="ECO:0007669"/>
    <property type="project" value="InterPro"/>
</dbReference>
<dbReference type="InterPro" id="IPR036021">
    <property type="entry name" value="Tungsten_al_ferr_oxy-like_C"/>
</dbReference>
<evidence type="ECO:0000313" key="2">
    <source>
        <dbReference type="Proteomes" id="UP000254429"/>
    </source>
</evidence>
<protein>
    <submittedName>
        <fullName evidence="1">Putative aldehyde ferredoxin oxidoreductase</fullName>
    </submittedName>
</protein>
<gene>
    <name evidence="1" type="ORF">NCTC8500_02627</name>
</gene>
<proteinExistence type="predicted"/>
<evidence type="ECO:0000313" key="1">
    <source>
        <dbReference type="EMBL" id="STM38838.1"/>
    </source>
</evidence>
<dbReference type="Proteomes" id="UP000254429">
    <property type="component" value="Unassembled WGS sequence"/>
</dbReference>
<name>A0A377DRS8_ECOLX</name>
<dbReference type="EMBL" id="UGFG01000001">
    <property type="protein sequence ID" value="STM38838.1"/>
    <property type="molecule type" value="Genomic_DNA"/>
</dbReference>
<dbReference type="AlphaFoldDB" id="A0A377DRS8"/>
<reference evidence="1 2" key="1">
    <citation type="submission" date="2018-06" db="EMBL/GenBank/DDBJ databases">
        <authorList>
            <consortium name="Pathogen Informatics"/>
            <person name="Doyle S."/>
        </authorList>
    </citation>
    <scope>NUCLEOTIDE SEQUENCE [LARGE SCALE GENOMIC DNA]</scope>
    <source>
        <strain evidence="1 2">NCTC8500</strain>
    </source>
</reference>
<dbReference type="PANTHER" id="PTHR30038:SF0">
    <property type="entry name" value="TUNGSTEN-CONTAINING ALDEHYDE FERREDOXIN OXIDOREDUCTASE"/>
    <property type="match status" value="1"/>
</dbReference>
<organism evidence="1 2">
    <name type="scientific">Escherichia coli</name>
    <dbReference type="NCBI Taxonomy" id="562"/>
    <lineage>
        <taxon>Bacteria</taxon>
        <taxon>Pseudomonadati</taxon>
        <taxon>Pseudomonadota</taxon>
        <taxon>Gammaproteobacteria</taxon>
        <taxon>Enterobacterales</taxon>
        <taxon>Enterobacteriaceae</taxon>
        <taxon>Escherichia</taxon>
    </lineage>
</organism>
<dbReference type="SUPFAM" id="SSF48310">
    <property type="entry name" value="Aldehyde ferredoxin oxidoreductase, C-terminal domains"/>
    <property type="match status" value="1"/>
</dbReference>
<dbReference type="InterPro" id="IPR051919">
    <property type="entry name" value="W-dependent_AOR"/>
</dbReference>
<dbReference type="GO" id="GO:0051536">
    <property type="term" value="F:iron-sulfur cluster binding"/>
    <property type="evidence" value="ECO:0007669"/>
    <property type="project" value="InterPro"/>
</dbReference>
<dbReference type="PANTHER" id="PTHR30038">
    <property type="entry name" value="ALDEHYDE FERREDOXIN OXIDOREDUCTASE"/>
    <property type="match status" value="1"/>
</dbReference>
<accession>A0A377DRS8</accession>
<sequence>MGSKNLKAIAVEGTKGVNIAIVQEMKRLNDYMMTELIGANNNHVVPSTPQSWAEYSDPKSRWTARKGLFWGAAEGGPIETGEIPPGNQNTVGFRTYKSVFDLGPAAEKYTVKMSGCHSCPIRCMTQMNIPRVERVWRAQHRW</sequence>
<dbReference type="InterPro" id="IPR013984">
    <property type="entry name" value="Ald_Fedxn_OxRdtase_dom2"/>
</dbReference>
<dbReference type="GO" id="GO:0009055">
    <property type="term" value="F:electron transfer activity"/>
    <property type="evidence" value="ECO:0007669"/>
    <property type="project" value="InterPro"/>
</dbReference>